<sequence>MYGHLKCVVLLLAMRGIAFVASEETRSAFIIIDVQDCFLPGGSLAVDRGDTILPVINGIRKNNTFDAVVFSLDWHPPGHVSFASAHNKAPFDVITLGYLHNGTLCLGETVTPRAFPGALNCTGSSTKTLNQTVYPVHCVQNVTQGPTSSMISGKLVRYKDDLLIHKGVMKQIDSYSAFFDNGKFFDTNLDSELKRRKINTVFVAGFALDICVFHTSMDARDLGYNTYVVTDASLGINPQHVVNAQKKLINRGVKLISHAEIPAILKVKDSSNFPGPALTLMFVLLLTPMQFIVI</sequence>
<dbReference type="OrthoDB" id="167809at2759"/>
<proteinExistence type="inferred from homology"/>
<dbReference type="Pfam" id="PF00857">
    <property type="entry name" value="Isochorismatase"/>
    <property type="match status" value="1"/>
</dbReference>
<keyword evidence="3" id="KW-0479">Metal-binding</keyword>
<dbReference type="InterPro" id="IPR000868">
    <property type="entry name" value="Isochorismatase-like_dom"/>
</dbReference>
<dbReference type="GO" id="GO:0019363">
    <property type="term" value="P:pyridine nucleotide biosynthetic process"/>
    <property type="evidence" value="ECO:0007669"/>
    <property type="project" value="UniProtKB-KW"/>
</dbReference>
<gene>
    <name evidence="10" type="ORF">CUNI_LOCUS4787</name>
</gene>
<accession>A0A8S3YQ93</accession>
<dbReference type="InterPro" id="IPR036380">
    <property type="entry name" value="Isochorismatase-like_sf"/>
</dbReference>
<protein>
    <recommendedName>
        <fullName evidence="6">nicotinamidase</fullName>
        <ecNumber evidence="6">3.5.1.19</ecNumber>
    </recommendedName>
    <alternativeName>
        <fullName evidence="7">Nicotinamide deamidase</fullName>
    </alternativeName>
</protein>
<dbReference type="EMBL" id="CAJHNH020000670">
    <property type="protein sequence ID" value="CAG5119229.1"/>
    <property type="molecule type" value="Genomic_DNA"/>
</dbReference>
<dbReference type="SUPFAM" id="SSF52499">
    <property type="entry name" value="Isochorismatase-like hydrolases"/>
    <property type="match status" value="1"/>
</dbReference>
<dbReference type="AlphaFoldDB" id="A0A8S3YQ93"/>
<keyword evidence="4" id="KW-0378">Hydrolase</keyword>
<evidence type="ECO:0000256" key="2">
    <source>
        <dbReference type="ARBA" id="ARBA00022642"/>
    </source>
</evidence>
<evidence type="ECO:0000256" key="5">
    <source>
        <dbReference type="ARBA" id="ARBA00037900"/>
    </source>
</evidence>
<evidence type="ECO:0000313" key="10">
    <source>
        <dbReference type="EMBL" id="CAG5119229.1"/>
    </source>
</evidence>
<dbReference type="PANTHER" id="PTHR11080:SF2">
    <property type="entry name" value="LD05707P"/>
    <property type="match status" value="1"/>
</dbReference>
<feature type="chain" id="PRO_5035902088" description="nicotinamidase" evidence="8">
    <location>
        <begin position="23"/>
        <end position="294"/>
    </location>
</feature>
<keyword evidence="11" id="KW-1185">Reference proteome</keyword>
<evidence type="ECO:0000256" key="7">
    <source>
        <dbReference type="ARBA" id="ARBA00043224"/>
    </source>
</evidence>
<keyword evidence="2" id="KW-0662">Pyridine nucleotide biosynthesis</keyword>
<feature type="domain" description="Isochorismatase-like" evidence="9">
    <location>
        <begin position="137"/>
        <end position="260"/>
    </location>
</feature>
<dbReference type="PANTHER" id="PTHR11080">
    <property type="entry name" value="PYRAZINAMIDASE/NICOTINAMIDASE"/>
    <property type="match status" value="1"/>
</dbReference>
<evidence type="ECO:0000259" key="9">
    <source>
        <dbReference type="Pfam" id="PF00857"/>
    </source>
</evidence>
<comment type="similarity">
    <text evidence="1">Belongs to the isochorismatase family.</text>
</comment>
<feature type="signal peptide" evidence="8">
    <location>
        <begin position="1"/>
        <end position="22"/>
    </location>
</feature>
<dbReference type="InterPro" id="IPR052347">
    <property type="entry name" value="Isochorismatase_Nicotinamidase"/>
</dbReference>
<evidence type="ECO:0000256" key="4">
    <source>
        <dbReference type="ARBA" id="ARBA00022801"/>
    </source>
</evidence>
<dbReference type="Proteomes" id="UP000678393">
    <property type="component" value="Unassembled WGS sequence"/>
</dbReference>
<dbReference type="GO" id="GO:0046872">
    <property type="term" value="F:metal ion binding"/>
    <property type="evidence" value="ECO:0007669"/>
    <property type="project" value="UniProtKB-KW"/>
</dbReference>
<comment type="pathway">
    <text evidence="5">Cofactor biosynthesis; nicotinate biosynthesis; nicotinate from nicotinamide: step 1/1.</text>
</comment>
<evidence type="ECO:0000256" key="1">
    <source>
        <dbReference type="ARBA" id="ARBA00006336"/>
    </source>
</evidence>
<evidence type="ECO:0000256" key="8">
    <source>
        <dbReference type="SAM" id="SignalP"/>
    </source>
</evidence>
<evidence type="ECO:0000313" key="11">
    <source>
        <dbReference type="Proteomes" id="UP000678393"/>
    </source>
</evidence>
<evidence type="ECO:0000256" key="3">
    <source>
        <dbReference type="ARBA" id="ARBA00022723"/>
    </source>
</evidence>
<evidence type="ECO:0000256" key="6">
    <source>
        <dbReference type="ARBA" id="ARBA00039017"/>
    </source>
</evidence>
<name>A0A8S3YQ93_9EUPU</name>
<reference evidence="10" key="1">
    <citation type="submission" date="2021-04" db="EMBL/GenBank/DDBJ databases">
        <authorList>
            <consortium name="Molecular Ecology Group"/>
        </authorList>
    </citation>
    <scope>NUCLEOTIDE SEQUENCE</scope>
</reference>
<organism evidence="10 11">
    <name type="scientific">Candidula unifasciata</name>
    <dbReference type="NCBI Taxonomy" id="100452"/>
    <lineage>
        <taxon>Eukaryota</taxon>
        <taxon>Metazoa</taxon>
        <taxon>Spiralia</taxon>
        <taxon>Lophotrochozoa</taxon>
        <taxon>Mollusca</taxon>
        <taxon>Gastropoda</taxon>
        <taxon>Heterobranchia</taxon>
        <taxon>Euthyneura</taxon>
        <taxon>Panpulmonata</taxon>
        <taxon>Eupulmonata</taxon>
        <taxon>Stylommatophora</taxon>
        <taxon>Helicina</taxon>
        <taxon>Helicoidea</taxon>
        <taxon>Geomitridae</taxon>
        <taxon>Candidula</taxon>
    </lineage>
</organism>
<dbReference type="GO" id="GO:0008936">
    <property type="term" value="F:nicotinamidase activity"/>
    <property type="evidence" value="ECO:0007669"/>
    <property type="project" value="UniProtKB-EC"/>
</dbReference>
<comment type="caution">
    <text evidence="10">The sequence shown here is derived from an EMBL/GenBank/DDBJ whole genome shotgun (WGS) entry which is preliminary data.</text>
</comment>
<keyword evidence="8" id="KW-0732">Signal</keyword>
<dbReference type="Gene3D" id="3.40.50.850">
    <property type="entry name" value="Isochorismatase-like"/>
    <property type="match status" value="1"/>
</dbReference>
<dbReference type="EC" id="3.5.1.19" evidence="6"/>